<dbReference type="PRINTS" id="PR01217">
    <property type="entry name" value="PRICHEXTENSN"/>
</dbReference>
<name>A0A5B0NDC7_PUCGR</name>
<accession>A0A5B0NDC7</accession>
<sequence>MLSIYLILLLWFQVVHQSSAAESSAAGASHEMNEGLTGEAMGSHKPSRGKRHFGNMLKLCRGETTAICPEQKLNSNPEREPVANSLVDGQLDDHRPAQRALNSRPPPPKSPPPPAPSHSRPPPPPPPPPPCPPPPCPPSPGSPPPCPPPPYPPSPPPEPVEHSYEGLGSFQEHAGSPPHPSTGVDPEEQEIEAAILESLRTSQPSPARQIHSEQSPLGNENILLPPMSRPPPRPPRSHSPPFHPPPPRRVPAREPRTSSQEPTENYHQQFHGIQEDAGPSSRPSTSVDIAELEIQAAILGSLKTKKPSLARRIRSQQSPSQTEAIPPRPVSRPPPGPPHSHSSPLRPRPPRRARAREPRASSQEPVGNHHQQFDGFQEYAGPSTHHPSPSSYEMHLAGMTTEEQDLRAAILESLKTNQRSHRVRKGPVSQGISWFKSLVGGRAERTKDDSISLPLSEHLGWPSDGPARVPTADYNSQQARPQTPVRHSPYRPTHDYNGNLDEYQALSHAMQVSTQEVSRPSSPYMARQG</sequence>
<dbReference type="OrthoDB" id="2510592at2759"/>
<protein>
    <submittedName>
        <fullName evidence="3">Uncharacterized protein</fullName>
    </submittedName>
</protein>
<organism evidence="3 4">
    <name type="scientific">Puccinia graminis f. sp. tritici</name>
    <dbReference type="NCBI Taxonomy" id="56615"/>
    <lineage>
        <taxon>Eukaryota</taxon>
        <taxon>Fungi</taxon>
        <taxon>Dikarya</taxon>
        <taxon>Basidiomycota</taxon>
        <taxon>Pucciniomycotina</taxon>
        <taxon>Pucciniomycetes</taxon>
        <taxon>Pucciniales</taxon>
        <taxon>Pucciniaceae</taxon>
        <taxon>Puccinia</taxon>
    </lineage>
</organism>
<dbReference type="InterPro" id="IPR003903">
    <property type="entry name" value="UIM_dom"/>
</dbReference>
<comment type="caution">
    <text evidence="3">The sequence shown here is derived from an EMBL/GenBank/DDBJ whole genome shotgun (WGS) entry which is preliminary data.</text>
</comment>
<feature type="compositionally biased region" description="Polar residues" evidence="1">
    <location>
        <begin position="510"/>
        <end position="521"/>
    </location>
</feature>
<evidence type="ECO:0000256" key="1">
    <source>
        <dbReference type="SAM" id="MobiDB-lite"/>
    </source>
</evidence>
<keyword evidence="4" id="KW-1185">Reference proteome</keyword>
<dbReference type="AlphaFoldDB" id="A0A5B0NDC7"/>
<dbReference type="Proteomes" id="UP000324748">
    <property type="component" value="Unassembled WGS sequence"/>
</dbReference>
<proteinExistence type="predicted"/>
<gene>
    <name evidence="3" type="ORF">PGT21_028085</name>
</gene>
<feature type="chain" id="PRO_5023075473" evidence="2">
    <location>
        <begin position="21"/>
        <end position="529"/>
    </location>
</feature>
<dbReference type="SMART" id="SM00726">
    <property type="entry name" value="UIM"/>
    <property type="match status" value="3"/>
</dbReference>
<keyword evidence="2" id="KW-0732">Signal</keyword>
<feature type="compositionally biased region" description="Pro residues" evidence="1">
    <location>
        <begin position="227"/>
        <end position="249"/>
    </location>
</feature>
<feature type="compositionally biased region" description="Polar residues" evidence="1">
    <location>
        <begin position="257"/>
        <end position="268"/>
    </location>
</feature>
<evidence type="ECO:0000313" key="3">
    <source>
        <dbReference type="EMBL" id="KAA1087291.1"/>
    </source>
</evidence>
<evidence type="ECO:0000313" key="4">
    <source>
        <dbReference type="Proteomes" id="UP000324748"/>
    </source>
</evidence>
<feature type="compositionally biased region" description="Pro residues" evidence="1">
    <location>
        <begin position="104"/>
        <end position="158"/>
    </location>
</feature>
<feature type="region of interest" description="Disordered" evidence="1">
    <location>
        <begin position="510"/>
        <end position="529"/>
    </location>
</feature>
<feature type="region of interest" description="Disordered" evidence="1">
    <location>
        <begin position="300"/>
        <end position="400"/>
    </location>
</feature>
<dbReference type="EMBL" id="VSWC01000105">
    <property type="protein sequence ID" value="KAA1087291.1"/>
    <property type="molecule type" value="Genomic_DNA"/>
</dbReference>
<reference evidence="3 4" key="1">
    <citation type="submission" date="2019-05" db="EMBL/GenBank/DDBJ databases">
        <title>Emergence of the Ug99 lineage of the wheat stem rust pathogen through somatic hybridization.</title>
        <authorList>
            <person name="Li F."/>
            <person name="Upadhyaya N.M."/>
            <person name="Sperschneider J."/>
            <person name="Matny O."/>
            <person name="Nguyen-Phuc H."/>
            <person name="Mago R."/>
            <person name="Raley C."/>
            <person name="Miller M.E."/>
            <person name="Silverstein K.A.T."/>
            <person name="Henningsen E."/>
            <person name="Hirsch C.D."/>
            <person name="Visser B."/>
            <person name="Pretorius Z.A."/>
            <person name="Steffenson B.J."/>
            <person name="Schwessinger B."/>
            <person name="Dodds P.N."/>
            <person name="Figueroa M."/>
        </authorList>
    </citation>
    <scope>NUCLEOTIDE SEQUENCE [LARGE SCALE GENOMIC DNA]</scope>
    <source>
        <strain evidence="3">21-0</strain>
    </source>
</reference>
<feature type="signal peptide" evidence="2">
    <location>
        <begin position="1"/>
        <end position="20"/>
    </location>
</feature>
<feature type="compositionally biased region" description="Pro residues" evidence="1">
    <location>
        <begin position="326"/>
        <end position="338"/>
    </location>
</feature>
<feature type="compositionally biased region" description="Basic residues" evidence="1">
    <location>
        <begin position="303"/>
        <end position="314"/>
    </location>
</feature>
<evidence type="ECO:0000256" key="2">
    <source>
        <dbReference type="SAM" id="SignalP"/>
    </source>
</evidence>
<feature type="region of interest" description="Disordered" evidence="1">
    <location>
        <begin position="97"/>
        <end position="288"/>
    </location>
</feature>
<feature type="region of interest" description="Disordered" evidence="1">
    <location>
        <begin position="441"/>
        <end position="499"/>
    </location>
</feature>
<feature type="compositionally biased region" description="Polar residues" evidence="1">
    <location>
        <begin position="199"/>
        <end position="218"/>
    </location>
</feature>